<dbReference type="Proteomes" id="UP001628179">
    <property type="component" value="Unassembled WGS sequence"/>
</dbReference>
<protein>
    <submittedName>
        <fullName evidence="1">Uncharacterized protein</fullName>
    </submittedName>
</protein>
<reference evidence="1 2" key="1">
    <citation type="submission" date="2024-09" db="EMBL/GenBank/DDBJ databases">
        <title>Itraconazole resistance in Madurella fahalii resulting from another homologue of gene encoding cytochrome P450 14-alpha sterol demethylase (CYP51).</title>
        <authorList>
            <person name="Yoshioka I."/>
            <person name="Fahal A.H."/>
            <person name="Kaneko S."/>
            <person name="Yaguchi T."/>
        </authorList>
    </citation>
    <scope>NUCLEOTIDE SEQUENCE [LARGE SCALE GENOMIC DNA]</scope>
    <source>
        <strain evidence="1 2">IFM 68171</strain>
    </source>
</reference>
<evidence type="ECO:0000313" key="2">
    <source>
        <dbReference type="Proteomes" id="UP001628179"/>
    </source>
</evidence>
<dbReference type="GeneID" id="98173319"/>
<dbReference type="Gene3D" id="3.20.20.80">
    <property type="entry name" value="Glycosidases"/>
    <property type="match status" value="1"/>
</dbReference>
<gene>
    <name evidence="1" type="ORF">MFIFM68171_02574</name>
</gene>
<keyword evidence="2" id="KW-1185">Reference proteome</keyword>
<comment type="caution">
    <text evidence="1">The sequence shown here is derived from an EMBL/GenBank/DDBJ whole genome shotgun (WGS) entry which is preliminary data.</text>
</comment>
<name>A0ABQ0G3N1_9PEZI</name>
<dbReference type="RefSeq" id="XP_070914097.1">
    <property type="nucleotide sequence ID" value="XM_071057996.1"/>
</dbReference>
<evidence type="ECO:0000313" key="1">
    <source>
        <dbReference type="EMBL" id="GAB1312364.1"/>
    </source>
</evidence>
<organism evidence="1 2">
    <name type="scientific">Madurella fahalii</name>
    <dbReference type="NCBI Taxonomy" id="1157608"/>
    <lineage>
        <taxon>Eukaryota</taxon>
        <taxon>Fungi</taxon>
        <taxon>Dikarya</taxon>
        <taxon>Ascomycota</taxon>
        <taxon>Pezizomycotina</taxon>
        <taxon>Sordariomycetes</taxon>
        <taxon>Sordariomycetidae</taxon>
        <taxon>Sordariales</taxon>
        <taxon>Sordariales incertae sedis</taxon>
        <taxon>Madurella</taxon>
    </lineage>
</organism>
<dbReference type="InterPro" id="IPR017853">
    <property type="entry name" value="GH"/>
</dbReference>
<proteinExistence type="predicted"/>
<dbReference type="SUPFAM" id="SSF51445">
    <property type="entry name" value="(Trans)glycosidases"/>
    <property type="match status" value="1"/>
</dbReference>
<accession>A0ABQ0G3N1</accession>
<sequence length="336" mass="37513">MSKTDQPPAVIKIRSGRLIARDVDGSDPRRPTIRPKRLEANRRLVIYELPTSWLKAGSNARGVDIDVGTFADVQALLKPASLEAAPLPVPVIRGKAILAELGINALELLLAADARIKGGWATQPPTISLLISITGLHQPYDPESDKTKMVHPSCAFHKSHLARWMTDFAVGGLRIDGVNNIANWDFVRAYRDRAWELYNDRCPNSTADPSKFPVVGEELGIPIDIVRGGHRDVLWNEPWQQRLRVVLVGEGARGDNFEWTLRKVANCLLDRFDGGRGFEHEPQAVNYVTLHDIEAYGNEKKRSYNFCKNKGILDIEKRAKLTFVMLLTSVGIPMIL</sequence>
<dbReference type="EMBL" id="BAAFSV010000001">
    <property type="protein sequence ID" value="GAB1312364.1"/>
    <property type="molecule type" value="Genomic_DNA"/>
</dbReference>